<evidence type="ECO:0000313" key="5">
    <source>
        <dbReference type="Proteomes" id="UP000070160"/>
    </source>
</evidence>
<dbReference type="Proteomes" id="UP000070160">
    <property type="component" value="Unassembled WGS sequence"/>
</dbReference>
<dbReference type="GO" id="GO:0030170">
    <property type="term" value="F:pyridoxal phosphate binding"/>
    <property type="evidence" value="ECO:0007669"/>
    <property type="project" value="InterPro"/>
</dbReference>
<reference evidence="5" key="1">
    <citation type="submission" date="2016-01" db="EMBL/GenBank/DDBJ databases">
        <authorList>
            <person name="Mitreva M."/>
            <person name="Pepin K.H."/>
            <person name="Mihindukulasuriya K.A."/>
            <person name="Fulton R."/>
            <person name="Fronick C."/>
            <person name="O'Laughlin M."/>
            <person name="Miner T."/>
            <person name="Herter B."/>
            <person name="Rosa B.A."/>
            <person name="Cordes M."/>
            <person name="Tomlinson C."/>
            <person name="Wollam A."/>
            <person name="Palsikar V.B."/>
            <person name="Mardis E.R."/>
            <person name="Wilson R.K."/>
        </authorList>
    </citation>
    <scope>NUCLEOTIDE SEQUENCE [LARGE SCALE GENOMIC DNA]</scope>
    <source>
        <strain evidence="5">KA00182</strain>
    </source>
</reference>
<evidence type="ECO:0000256" key="2">
    <source>
        <dbReference type="ARBA" id="ARBA00022898"/>
    </source>
</evidence>
<feature type="domain" description="Aminotransferase class I/classII large" evidence="3">
    <location>
        <begin position="52"/>
        <end position="354"/>
    </location>
</feature>
<dbReference type="PANTHER" id="PTHR42885:SF1">
    <property type="entry name" value="THREONINE-PHOSPHATE DECARBOXYLASE"/>
    <property type="match status" value="1"/>
</dbReference>
<organism evidence="4 5">
    <name type="scientific">Megasphaera hutchinsoni</name>
    <dbReference type="NCBI Taxonomy" id="1588748"/>
    <lineage>
        <taxon>Bacteria</taxon>
        <taxon>Bacillati</taxon>
        <taxon>Bacillota</taxon>
        <taxon>Negativicutes</taxon>
        <taxon>Veillonellales</taxon>
        <taxon>Veillonellaceae</taxon>
        <taxon>Megasphaera</taxon>
    </lineage>
</organism>
<evidence type="ECO:0000259" key="3">
    <source>
        <dbReference type="Pfam" id="PF00155"/>
    </source>
</evidence>
<keyword evidence="4" id="KW-0032">Aminotransferase</keyword>
<comment type="cofactor">
    <cofactor evidence="1">
        <name>pyridoxal 5'-phosphate</name>
        <dbReference type="ChEBI" id="CHEBI:597326"/>
    </cofactor>
</comment>
<proteinExistence type="predicted"/>
<dbReference type="Pfam" id="PF00155">
    <property type="entry name" value="Aminotran_1_2"/>
    <property type="match status" value="1"/>
</dbReference>
<dbReference type="RefSeq" id="WP_062485007.1">
    <property type="nucleotide sequence ID" value="NZ_KQ960928.1"/>
</dbReference>
<keyword evidence="2" id="KW-0663">Pyridoxal phosphate</keyword>
<dbReference type="Gene3D" id="3.90.1150.10">
    <property type="entry name" value="Aspartate Aminotransferase, domain 1"/>
    <property type="match status" value="1"/>
</dbReference>
<sequence>MKYRIRHSLQNYHSIGYLHGDEGITCTDVIDCSLGINPLGFSPRITQEVFLEAYDRIYAYPDYPYEGLRRCICKYMESVATITPEQVRFYGGSMGAIWNINKLLIDEKTCILTFIPGFSSTLSDMRSLGGTIDAVPLTEKDRFLIDLYQLIYHLKPQHHLVYLDNPNNPTGQVIPIEALRRLAHKALAQDTYVLIDEAYGEFMPLENSAVTLIAEYPNVLVVKSFSKGFGLAGLRTGYVVMHPDFIPYMSHYPGEMTVNGIASAILPVALSDMDHLARSRQIMAENKRQIINCLTELNVSVTDEETPILLLYTSQTLDLYQLLLSQGIKTERGEDFDGLGKAYVRLRIPATVTECITRLGRMQKLLANDNR</sequence>
<accession>A0A134CKW5</accession>
<dbReference type="InterPro" id="IPR004839">
    <property type="entry name" value="Aminotransferase_I/II_large"/>
</dbReference>
<dbReference type="PATRIC" id="fig|1588748.3.peg.234"/>
<dbReference type="InterPro" id="IPR015421">
    <property type="entry name" value="PyrdxlP-dep_Trfase_major"/>
</dbReference>
<name>A0A134CKW5_9FIRM</name>
<evidence type="ECO:0000256" key="1">
    <source>
        <dbReference type="ARBA" id="ARBA00001933"/>
    </source>
</evidence>
<gene>
    <name evidence="4" type="ORF">HMPREF3182_00243</name>
</gene>
<comment type="caution">
    <text evidence="4">The sequence shown here is derived from an EMBL/GenBank/DDBJ whole genome shotgun (WGS) entry which is preliminary data.</text>
</comment>
<dbReference type="STRING" id="1588748.HMPREF3182_00243"/>
<dbReference type="InterPro" id="IPR015422">
    <property type="entry name" value="PyrdxlP-dep_Trfase_small"/>
</dbReference>
<dbReference type="SUPFAM" id="SSF53383">
    <property type="entry name" value="PLP-dependent transferases"/>
    <property type="match status" value="1"/>
</dbReference>
<dbReference type="CDD" id="cd00609">
    <property type="entry name" value="AAT_like"/>
    <property type="match status" value="1"/>
</dbReference>
<evidence type="ECO:0000313" key="4">
    <source>
        <dbReference type="EMBL" id="KXB92774.1"/>
    </source>
</evidence>
<dbReference type="GO" id="GO:0008483">
    <property type="term" value="F:transaminase activity"/>
    <property type="evidence" value="ECO:0007669"/>
    <property type="project" value="UniProtKB-KW"/>
</dbReference>
<dbReference type="InterPro" id="IPR015424">
    <property type="entry name" value="PyrdxlP-dep_Trfase"/>
</dbReference>
<dbReference type="EMBL" id="LSDT01000005">
    <property type="protein sequence ID" value="KXB92774.1"/>
    <property type="molecule type" value="Genomic_DNA"/>
</dbReference>
<keyword evidence="4" id="KW-0808">Transferase</keyword>
<dbReference type="Gene3D" id="3.40.640.10">
    <property type="entry name" value="Type I PLP-dependent aspartate aminotransferase-like (Major domain)"/>
    <property type="match status" value="1"/>
</dbReference>
<dbReference type="AlphaFoldDB" id="A0A134CKW5"/>
<protein>
    <submittedName>
        <fullName evidence="4">Aminotransferase, class I/II</fullName>
    </submittedName>
</protein>
<dbReference type="PANTHER" id="PTHR42885">
    <property type="entry name" value="HISTIDINOL-PHOSPHATE AMINOTRANSFERASE-RELATED"/>
    <property type="match status" value="1"/>
</dbReference>
<keyword evidence="5" id="KW-1185">Reference proteome</keyword>